<dbReference type="GO" id="GO:0005971">
    <property type="term" value="C:ribonucleoside-diphosphate reductase complex"/>
    <property type="evidence" value="ECO:0007669"/>
    <property type="project" value="TreeGrafter"/>
</dbReference>
<evidence type="ECO:0000256" key="8">
    <source>
        <dbReference type="PROSITE-ProRule" id="PRU00492"/>
    </source>
</evidence>
<keyword evidence="4 8" id="KW-0067">ATP-binding</keyword>
<feature type="domain" description="ATP-cone" evidence="10">
    <location>
        <begin position="1"/>
        <end position="92"/>
    </location>
</feature>
<proteinExistence type="inferred from homology"/>
<organism evidence="11 12">
    <name type="scientific">Equus asinus</name>
    <name type="common">Donkey</name>
    <name type="synonym">Equus africanus asinus</name>
    <dbReference type="NCBI Taxonomy" id="9793"/>
    <lineage>
        <taxon>Eukaryota</taxon>
        <taxon>Metazoa</taxon>
        <taxon>Chordata</taxon>
        <taxon>Craniata</taxon>
        <taxon>Vertebrata</taxon>
        <taxon>Euteleostomi</taxon>
        <taxon>Mammalia</taxon>
        <taxon>Eutheria</taxon>
        <taxon>Laurasiatheria</taxon>
        <taxon>Perissodactyla</taxon>
        <taxon>Equidae</taxon>
        <taxon>Equus</taxon>
    </lineage>
</organism>
<dbReference type="GO" id="GO:0009263">
    <property type="term" value="P:deoxyribonucleotide biosynthetic process"/>
    <property type="evidence" value="ECO:0007669"/>
    <property type="project" value="UniProtKB-KW"/>
</dbReference>
<dbReference type="Proteomes" id="UP000694387">
    <property type="component" value="Chromosome 20"/>
</dbReference>
<comment type="catalytic activity">
    <reaction evidence="9">
        <text>a 2'-deoxyribonucleoside 5'-diphosphate + [thioredoxin]-disulfide + H2O = a ribonucleoside 5'-diphosphate + [thioredoxin]-dithiol</text>
        <dbReference type="Rhea" id="RHEA:23252"/>
        <dbReference type="Rhea" id="RHEA-COMP:10698"/>
        <dbReference type="Rhea" id="RHEA-COMP:10700"/>
        <dbReference type="ChEBI" id="CHEBI:15377"/>
        <dbReference type="ChEBI" id="CHEBI:29950"/>
        <dbReference type="ChEBI" id="CHEBI:50058"/>
        <dbReference type="ChEBI" id="CHEBI:57930"/>
        <dbReference type="ChEBI" id="CHEBI:73316"/>
        <dbReference type="EC" id="1.17.4.1"/>
    </reaction>
</comment>
<dbReference type="GeneTree" id="ENSGT00910000144246"/>
<sequence length="738" mass="83552">MHVIKRDGRQERVMFDKITSRIQKLCYGLNMDFVDPAQITMKVIQGLYSGVTTVELDTLAAETAATLTTKHPDYAILAARIAVSNLHKETKKVFSDVMEDLYNYVNPHNGKHSPMVAKPTLDIVLANKDRLNSAIIYDRDFSYNYFGFKTLERSYLLKINGKVAERPQHMLMRVSVGIHSEDIDAAIETYNLLSEKWFTHASPTLFNAGTNRPQLSSCFLLSMKDDSIEGIYDTLKQCALISKSAGGIGVAVSCIRATGSYIAGTNGNSNGLVPMLRVYNNTARYVDQGGNKDWSLMCPNECPGLDEVWGEEFEKLYESYEKQGRVRKVVKAQQLWYAIIESQTETGTPYMLYKDSCNRKSNQQNLGTIKCSNLCTEIVEYTSKDEVAVCNLASLALNMFVTSEHTYDFQKLAEVTKVIVRNLNKIIDINYYPIPEACLSNKRHRPIGIGVQGLADAFILMRYPFESPEAQLLNKQIFETIYYGALEASCDLSKEDGPYETYEGSPVSKGILQYDMWNVTPTDLWDWKLLKEKIAKYGVRNSLLIAPMPTASTAQILGNNESIEPYTSNIYTRRVLSGEFQIVNPHLLKDLTERGLWNEEMKNQIIACNGSIQSIQEIPDDLKQLYKTVWEISQKTILKMAAERGAFIDQSQSLNIHIAEPNYGKLTSMHFYGWKQGLKTGMYYLRTRPAANPIQFTLNKEKLKDKEKASKEEEEKERNTAAMVCSLENRDECLMCGS</sequence>
<dbReference type="PROSITE" id="PS00089">
    <property type="entry name" value="RIBORED_LARGE"/>
    <property type="match status" value="1"/>
</dbReference>
<keyword evidence="12" id="KW-1185">Reference proteome</keyword>
<keyword evidence="5 9" id="KW-0560">Oxidoreductase</keyword>
<dbReference type="GO" id="GO:0004748">
    <property type="term" value="F:ribonucleoside-diphosphate reductase activity, thioredoxin disulfide as acceptor"/>
    <property type="evidence" value="ECO:0007669"/>
    <property type="project" value="UniProtKB-EC"/>
</dbReference>
<evidence type="ECO:0000256" key="6">
    <source>
        <dbReference type="ARBA" id="ARBA00023116"/>
    </source>
</evidence>
<name>A0A9L0JK00_EQUAS</name>
<evidence type="ECO:0000256" key="7">
    <source>
        <dbReference type="ARBA" id="ARBA00024942"/>
    </source>
</evidence>
<dbReference type="PRINTS" id="PR01183">
    <property type="entry name" value="RIBORDTASEM1"/>
</dbReference>
<dbReference type="PANTHER" id="PTHR11573">
    <property type="entry name" value="RIBONUCLEOSIDE-DIPHOSPHATE REDUCTASE LARGE CHAIN"/>
    <property type="match status" value="1"/>
</dbReference>
<dbReference type="CDD" id="cd01679">
    <property type="entry name" value="RNR_I"/>
    <property type="match status" value="1"/>
</dbReference>
<evidence type="ECO:0000256" key="9">
    <source>
        <dbReference type="RuleBase" id="RU003410"/>
    </source>
</evidence>
<dbReference type="NCBIfam" id="TIGR02506">
    <property type="entry name" value="NrdE_NrdA"/>
    <property type="match status" value="1"/>
</dbReference>
<dbReference type="SUPFAM" id="SSF51998">
    <property type="entry name" value="PFL-like glycyl radical enzymes"/>
    <property type="match status" value="1"/>
</dbReference>
<dbReference type="PROSITE" id="PS51161">
    <property type="entry name" value="ATP_CONE"/>
    <property type="match status" value="1"/>
</dbReference>
<keyword evidence="6 9" id="KW-0215">Deoxyribonucleotide synthesis</keyword>
<comment type="similarity">
    <text evidence="1 9">Belongs to the ribonucleoside diphosphate reductase large chain family.</text>
</comment>
<dbReference type="InterPro" id="IPR005144">
    <property type="entry name" value="ATP-cone_dom"/>
</dbReference>
<dbReference type="InterPro" id="IPR008926">
    <property type="entry name" value="RNR_R1-su_N"/>
</dbReference>
<evidence type="ECO:0000259" key="10">
    <source>
        <dbReference type="PROSITE" id="PS51161"/>
    </source>
</evidence>
<accession>A0A9L0JK00</accession>
<keyword evidence="2" id="KW-0021">Allosteric enzyme</keyword>
<dbReference type="PANTHER" id="PTHR11573:SF6">
    <property type="entry name" value="RIBONUCLEOSIDE-DIPHOSPHATE REDUCTASE LARGE SUBUNIT"/>
    <property type="match status" value="1"/>
</dbReference>
<dbReference type="EC" id="1.17.4.1" evidence="9"/>
<dbReference type="Gene3D" id="3.20.70.20">
    <property type="match status" value="2"/>
</dbReference>
<dbReference type="GO" id="GO:0005524">
    <property type="term" value="F:ATP binding"/>
    <property type="evidence" value="ECO:0007669"/>
    <property type="project" value="UniProtKB-UniRule"/>
</dbReference>
<dbReference type="SUPFAM" id="SSF48168">
    <property type="entry name" value="R1 subunit of ribonucleotide reductase, N-terminal domain"/>
    <property type="match status" value="1"/>
</dbReference>
<evidence type="ECO:0000256" key="3">
    <source>
        <dbReference type="ARBA" id="ARBA00022741"/>
    </source>
</evidence>
<dbReference type="Pfam" id="PF00317">
    <property type="entry name" value="Ribonuc_red_lgN"/>
    <property type="match status" value="1"/>
</dbReference>
<keyword evidence="3 8" id="KW-0547">Nucleotide-binding</keyword>
<evidence type="ECO:0000256" key="4">
    <source>
        <dbReference type="ARBA" id="ARBA00022840"/>
    </source>
</evidence>
<dbReference type="FunFam" id="3.20.70.20:FF:000035">
    <property type="entry name" value="Predicted protein"/>
    <property type="match status" value="1"/>
</dbReference>
<gene>
    <name evidence="11" type="primary">RRM1</name>
</gene>
<reference evidence="11 12" key="1">
    <citation type="journal article" date="2020" name="Nat. Commun.">
        <title>Donkey genomes provide new insights into domestication and selection for coat color.</title>
        <authorList>
            <person name="Wang"/>
            <person name="C."/>
            <person name="Li"/>
            <person name="H."/>
            <person name="Guo"/>
            <person name="Y."/>
            <person name="Huang"/>
            <person name="J."/>
            <person name="Sun"/>
            <person name="Y."/>
            <person name="Min"/>
            <person name="J."/>
            <person name="Wang"/>
            <person name="J."/>
            <person name="Fang"/>
            <person name="X."/>
            <person name="Zhao"/>
            <person name="Z."/>
            <person name="Wang"/>
            <person name="S."/>
            <person name="Zhang"/>
            <person name="Y."/>
            <person name="Liu"/>
            <person name="Q."/>
            <person name="Jiang"/>
            <person name="Q."/>
            <person name="Wang"/>
            <person name="X."/>
            <person name="Guo"/>
            <person name="Y."/>
            <person name="Yang"/>
            <person name="C."/>
            <person name="Wang"/>
            <person name="Y."/>
            <person name="Tian"/>
            <person name="F."/>
            <person name="Zhuang"/>
            <person name="G."/>
            <person name="Fan"/>
            <person name="Y."/>
            <person name="Gao"/>
            <person name="Q."/>
            <person name="Li"/>
            <person name="Y."/>
            <person name="Ju"/>
            <person name="Z."/>
            <person name="Li"/>
            <person name="J."/>
            <person name="Li"/>
            <person name="R."/>
            <person name="Hou"/>
            <person name="M."/>
            <person name="Yang"/>
            <person name="G."/>
            <person name="Liu"/>
            <person name="G."/>
            <person name="Liu"/>
            <person name="W."/>
            <person name="Guo"/>
            <person name="J."/>
            <person name="Pan"/>
            <person name="S."/>
            <person name="Fan"/>
            <person name="G."/>
            <person name="Zhang"/>
            <person name="W."/>
            <person name="Zhang"/>
            <person name="R."/>
            <person name="Yu"/>
            <person name="J."/>
            <person name="Zhang"/>
            <person name="X."/>
            <person name="Yin"/>
            <person name="Q."/>
            <person name="Ji"/>
            <person name="C."/>
            <person name="Jin"/>
            <person name="Y."/>
            <person name="Yue"/>
            <person name="G."/>
            <person name="Liu"/>
            <person name="M."/>
            <person name="Xu"/>
            <person name="J."/>
            <person name="Liu"/>
            <person name="S."/>
            <person name="Jordana"/>
            <person name="J."/>
            <person name="Noce"/>
            <person name="A."/>
            <person name="Amills"/>
            <person name="M."/>
            <person name="Wu"/>
            <person name="D.D."/>
            <person name="Li"/>
            <person name="S."/>
            <person name="Zhou"/>
            <person name="X. and Zhong"/>
            <person name="J."/>
        </authorList>
    </citation>
    <scope>NUCLEOTIDE SEQUENCE [LARGE SCALE GENOMIC DNA]</scope>
</reference>
<comment type="function">
    <text evidence="7 9">Provides the precursors necessary for DNA synthesis. Catalyzes the biosynthesis of deoxyribonucleotides from the corresponding ribonucleotides.</text>
</comment>
<dbReference type="InterPro" id="IPR013346">
    <property type="entry name" value="NrdE_NrdA_C"/>
</dbReference>
<protein>
    <recommendedName>
        <fullName evidence="9">Ribonucleoside-diphosphate reductase</fullName>
        <ecNumber evidence="9">1.17.4.1</ecNumber>
    </recommendedName>
</protein>
<evidence type="ECO:0000313" key="12">
    <source>
        <dbReference type="Proteomes" id="UP000694387"/>
    </source>
</evidence>
<evidence type="ECO:0000256" key="1">
    <source>
        <dbReference type="ARBA" id="ARBA00010406"/>
    </source>
</evidence>
<dbReference type="InterPro" id="IPR039718">
    <property type="entry name" value="Rrm1"/>
</dbReference>
<evidence type="ECO:0000256" key="2">
    <source>
        <dbReference type="ARBA" id="ARBA00022533"/>
    </source>
</evidence>
<dbReference type="Pfam" id="PF02867">
    <property type="entry name" value="Ribonuc_red_lgC"/>
    <property type="match status" value="1"/>
</dbReference>
<reference evidence="11" key="3">
    <citation type="submission" date="2025-09" db="UniProtKB">
        <authorList>
            <consortium name="Ensembl"/>
        </authorList>
    </citation>
    <scope>IDENTIFICATION</scope>
</reference>
<reference evidence="11" key="2">
    <citation type="submission" date="2025-08" db="UniProtKB">
        <authorList>
            <consortium name="Ensembl"/>
        </authorList>
    </citation>
    <scope>IDENTIFICATION</scope>
</reference>
<dbReference type="Ensembl" id="ENSEAST00005081264.1">
    <property type="protein sequence ID" value="ENSEASP00005052708.1"/>
    <property type="gene ID" value="ENSEASG00005000773.2"/>
</dbReference>
<dbReference type="Pfam" id="PF03477">
    <property type="entry name" value="ATP-cone"/>
    <property type="match status" value="1"/>
</dbReference>
<dbReference type="InterPro" id="IPR000788">
    <property type="entry name" value="RNR_lg_C"/>
</dbReference>
<dbReference type="AlphaFoldDB" id="A0A9L0JK00"/>
<dbReference type="InterPro" id="IPR013509">
    <property type="entry name" value="RNR_lsu_N"/>
</dbReference>
<evidence type="ECO:0000313" key="11">
    <source>
        <dbReference type="Ensembl" id="ENSEASP00005052708.1"/>
    </source>
</evidence>
<dbReference type="FunFam" id="3.20.70.20:FF:000041">
    <property type="entry name" value="Ribonucleotide reductase catalytic subunit M1"/>
    <property type="match status" value="1"/>
</dbReference>
<evidence type="ECO:0000256" key="5">
    <source>
        <dbReference type="ARBA" id="ARBA00023002"/>
    </source>
</evidence>